<protein>
    <submittedName>
        <fullName evidence="1">DUF1848 domain-containing protein</fullName>
    </submittedName>
</protein>
<sequence>MILSASRRTDLPAFYSDWFMNRLKEGYVLTRNPMNPLQVSKITLSPKVIDCIVFWTKDPANIIDKLPELDAMGYQYYFQFTLTPYNKELEQNLRDKQDIIRTFLMLSEKIGKEKVLLRYDPVILNDIITIEYHRNSFEALCKQLTDYTEICTISFVDLYSKLKKAVSKHLIREITDDEKYQLARYFSDIGRDYGIEIRSCCEKLDLKEYGIKPSSCIDQKTIEKVCGYSIDAKQDNNQRTGCGCIQSIDIGVYNTCKNGCVYCYANDNASSVEKNYHSHNSYSDLLIGTVNPNVKIKTKEIKLLRNDQMKLF</sequence>
<gene>
    <name evidence="1" type="ORF">I5677_11840</name>
</gene>
<dbReference type="InterPro" id="IPR014998">
    <property type="entry name" value="DUF1848"/>
</dbReference>
<comment type="caution">
    <text evidence="1">The sequence shown here is derived from an EMBL/GenBank/DDBJ whole genome shotgun (WGS) entry which is preliminary data.</text>
</comment>
<organism evidence="1 2">
    <name type="scientific">Mobilitalea sibirica</name>
    <dbReference type="NCBI Taxonomy" id="1462919"/>
    <lineage>
        <taxon>Bacteria</taxon>
        <taxon>Bacillati</taxon>
        <taxon>Bacillota</taxon>
        <taxon>Clostridia</taxon>
        <taxon>Lachnospirales</taxon>
        <taxon>Lachnospiraceae</taxon>
        <taxon>Mobilitalea</taxon>
    </lineage>
</organism>
<keyword evidence="2" id="KW-1185">Reference proteome</keyword>
<dbReference type="Pfam" id="PF08902">
    <property type="entry name" value="DUF1848"/>
    <property type="match status" value="1"/>
</dbReference>
<evidence type="ECO:0000313" key="2">
    <source>
        <dbReference type="Proteomes" id="UP000623269"/>
    </source>
</evidence>
<name>A0A8J7HAR1_9FIRM</name>
<dbReference type="AlphaFoldDB" id="A0A8J7HAR1"/>
<evidence type="ECO:0000313" key="1">
    <source>
        <dbReference type="EMBL" id="MBH1941585.1"/>
    </source>
</evidence>
<accession>A0A8J7HAR1</accession>
<dbReference type="RefSeq" id="WP_197661828.1">
    <property type="nucleotide sequence ID" value="NZ_JAEAGR010000012.1"/>
</dbReference>
<proteinExistence type="predicted"/>
<reference evidence="1" key="1">
    <citation type="submission" date="2020-12" db="EMBL/GenBank/DDBJ databases">
        <title>M. sibirica DSM 26468T genome.</title>
        <authorList>
            <person name="Thieme N."/>
            <person name="Rettenmaier R."/>
            <person name="Zverlov V."/>
            <person name="Liebl W."/>
        </authorList>
    </citation>
    <scope>NUCLEOTIDE SEQUENCE</scope>
    <source>
        <strain evidence="1">DSM 26468</strain>
    </source>
</reference>
<dbReference type="Proteomes" id="UP000623269">
    <property type="component" value="Unassembled WGS sequence"/>
</dbReference>
<dbReference type="EMBL" id="JAEAGR010000012">
    <property type="protein sequence ID" value="MBH1941585.1"/>
    <property type="molecule type" value="Genomic_DNA"/>
</dbReference>